<organism evidence="1 2">
    <name type="scientific">Variovorax ureilyticus</name>
    <dbReference type="NCBI Taxonomy" id="1836198"/>
    <lineage>
        <taxon>Bacteria</taxon>
        <taxon>Pseudomonadati</taxon>
        <taxon>Pseudomonadota</taxon>
        <taxon>Betaproteobacteria</taxon>
        <taxon>Burkholderiales</taxon>
        <taxon>Comamonadaceae</taxon>
        <taxon>Variovorax</taxon>
    </lineage>
</organism>
<dbReference type="EMBL" id="JBBKZU010000014">
    <property type="protein sequence ID" value="MEJ8814779.1"/>
    <property type="molecule type" value="Genomic_DNA"/>
</dbReference>
<keyword evidence="2" id="KW-1185">Reference proteome</keyword>
<reference evidence="1 2" key="1">
    <citation type="submission" date="2024-03" db="EMBL/GenBank/DDBJ databases">
        <title>Novel species of the genus Variovorax.</title>
        <authorList>
            <person name="Liu Q."/>
            <person name="Xin Y.-H."/>
        </authorList>
    </citation>
    <scope>NUCLEOTIDE SEQUENCE [LARGE SCALE GENOMIC DNA]</scope>
    <source>
        <strain evidence="1 2">KACC 18899</strain>
    </source>
</reference>
<evidence type="ECO:0000313" key="2">
    <source>
        <dbReference type="Proteomes" id="UP001365846"/>
    </source>
</evidence>
<accession>A0ABU8VM90</accession>
<sequence>MTLRRPLQNLVIMITEPGKLSDEDLLDRAHQLRLLALRGHVEAGGPAHDHEREVRRRFGSGTTMQAALESHAPPRKRPLWRFW</sequence>
<proteinExistence type="predicted"/>
<comment type="caution">
    <text evidence="1">The sequence shown here is derived from an EMBL/GenBank/DDBJ whole genome shotgun (WGS) entry which is preliminary data.</text>
</comment>
<dbReference type="RefSeq" id="WP_340360006.1">
    <property type="nucleotide sequence ID" value="NZ_JBBKZU010000014.1"/>
</dbReference>
<name>A0ABU8VM90_9BURK</name>
<dbReference type="Proteomes" id="UP001365846">
    <property type="component" value="Unassembled WGS sequence"/>
</dbReference>
<evidence type="ECO:0000313" key="1">
    <source>
        <dbReference type="EMBL" id="MEJ8814779.1"/>
    </source>
</evidence>
<gene>
    <name evidence="1" type="ORF">WKW77_27155</name>
</gene>
<protein>
    <submittedName>
        <fullName evidence="1">Uncharacterized protein</fullName>
    </submittedName>
</protein>